<dbReference type="RefSeq" id="XP_020085735.1">
    <property type="nucleotide sequence ID" value="XM_020230146.1"/>
</dbReference>
<dbReference type="GO" id="GO:0000967">
    <property type="term" value="P:rRNA 5'-end processing"/>
    <property type="evidence" value="ECO:0007669"/>
    <property type="project" value="TreeGrafter"/>
</dbReference>
<dbReference type="GO" id="GO:0004518">
    <property type="term" value="F:nuclease activity"/>
    <property type="evidence" value="ECO:0007669"/>
    <property type="project" value="UniProtKB-KW"/>
</dbReference>
<dbReference type="PANTHER" id="PTHR33317:SF1">
    <property type="entry name" value="POLYNUCLEOTIDYL TRANSFERASE, RIBONUCLEASE H-LIKE SUPERFAMILY PROTEIN"/>
    <property type="match status" value="1"/>
</dbReference>
<evidence type="ECO:0000256" key="4">
    <source>
        <dbReference type="ARBA" id="ARBA00022801"/>
    </source>
</evidence>
<dbReference type="CDD" id="cd16964">
    <property type="entry name" value="YqgF"/>
    <property type="match status" value="1"/>
</dbReference>
<dbReference type="SMART" id="SM00732">
    <property type="entry name" value="YqgFc"/>
    <property type="match status" value="1"/>
</dbReference>
<evidence type="ECO:0000256" key="3">
    <source>
        <dbReference type="ARBA" id="ARBA00022722"/>
    </source>
</evidence>
<dbReference type="FunFam" id="3.30.420.140:FF:000008">
    <property type="entry name" value="Putative pre-16S rRNA nuclease"/>
    <property type="match status" value="1"/>
</dbReference>
<keyword evidence="6" id="KW-1185">Reference proteome</keyword>
<reference evidence="7 8" key="2">
    <citation type="submission" date="2025-04" db="UniProtKB">
        <authorList>
            <consortium name="RefSeq"/>
        </authorList>
    </citation>
    <scope>IDENTIFICATION</scope>
    <source>
        <tissue evidence="7 8">Leaf</tissue>
    </source>
</reference>
<dbReference type="RefSeq" id="XP_020085736.1">
    <property type="nucleotide sequence ID" value="XM_020230147.1"/>
</dbReference>
<evidence type="ECO:0000313" key="9">
    <source>
        <dbReference type="RefSeq" id="XP_020085736.1"/>
    </source>
</evidence>
<dbReference type="RefSeq" id="XP_020085737.1">
    <property type="nucleotide sequence ID" value="XM_020230148.1"/>
</dbReference>
<dbReference type="InterPro" id="IPR012337">
    <property type="entry name" value="RNaseH-like_sf"/>
</dbReference>
<dbReference type="GeneID" id="109708417"/>
<dbReference type="PANTHER" id="PTHR33317">
    <property type="entry name" value="POLYNUCLEOTIDYL TRANSFERASE, RIBONUCLEASE H-LIKE SUPERFAMILY PROTEIN"/>
    <property type="match status" value="1"/>
</dbReference>
<dbReference type="NCBIfam" id="TIGR00250">
    <property type="entry name" value="RNAse_H_YqgF"/>
    <property type="match status" value="1"/>
</dbReference>
<keyword evidence="1" id="KW-0963">Cytoplasm</keyword>
<dbReference type="Proteomes" id="UP000515123">
    <property type="component" value="Linkage group 4"/>
</dbReference>
<dbReference type="InterPro" id="IPR006641">
    <property type="entry name" value="YqgF/RNaseH-like_dom"/>
</dbReference>
<reference evidence="6" key="1">
    <citation type="journal article" date="2015" name="Nat. Genet.">
        <title>The pineapple genome and the evolution of CAM photosynthesis.</title>
        <authorList>
            <person name="Ming R."/>
            <person name="VanBuren R."/>
            <person name="Wai C.M."/>
            <person name="Tang H."/>
            <person name="Schatz M.C."/>
            <person name="Bowers J.E."/>
            <person name="Lyons E."/>
            <person name="Wang M.L."/>
            <person name="Chen J."/>
            <person name="Biggers E."/>
            <person name="Zhang J."/>
            <person name="Huang L."/>
            <person name="Zhang L."/>
            <person name="Miao W."/>
            <person name="Zhang J."/>
            <person name="Ye Z."/>
            <person name="Miao C."/>
            <person name="Lin Z."/>
            <person name="Wang H."/>
            <person name="Zhou H."/>
            <person name="Yim W.C."/>
            <person name="Priest H.D."/>
            <person name="Zheng C."/>
            <person name="Woodhouse M."/>
            <person name="Edger P.P."/>
            <person name="Guyot R."/>
            <person name="Guo H.B."/>
            <person name="Guo H."/>
            <person name="Zheng G."/>
            <person name="Singh R."/>
            <person name="Sharma A."/>
            <person name="Min X."/>
            <person name="Zheng Y."/>
            <person name="Lee H."/>
            <person name="Gurtowski J."/>
            <person name="Sedlazeck F.J."/>
            <person name="Harkess A."/>
            <person name="McKain M.R."/>
            <person name="Liao Z."/>
            <person name="Fang J."/>
            <person name="Liu J."/>
            <person name="Zhang X."/>
            <person name="Zhang Q."/>
            <person name="Hu W."/>
            <person name="Qin Y."/>
            <person name="Wang K."/>
            <person name="Chen L.Y."/>
            <person name="Shirley N."/>
            <person name="Lin Y.R."/>
            <person name="Liu L.Y."/>
            <person name="Hernandez A.G."/>
            <person name="Wright C.L."/>
            <person name="Bulone V."/>
            <person name="Tuskan G.A."/>
            <person name="Heath K."/>
            <person name="Zee F."/>
            <person name="Moore P.H."/>
            <person name="Sunkar R."/>
            <person name="Leebens-Mack J.H."/>
            <person name="Mockler T."/>
            <person name="Bennetzen J.L."/>
            <person name="Freeling M."/>
            <person name="Sankoff D."/>
            <person name="Paterson A.H."/>
            <person name="Zhu X."/>
            <person name="Yang X."/>
            <person name="Smith J.A."/>
            <person name="Cushman J.C."/>
            <person name="Paull R.E."/>
            <person name="Yu Q."/>
        </authorList>
    </citation>
    <scope>NUCLEOTIDE SEQUENCE [LARGE SCALE GENOMIC DNA]</scope>
    <source>
        <strain evidence="6">cv. F153</strain>
    </source>
</reference>
<dbReference type="Gramene" id="Aco002281.1.mrna1">
    <property type="protein sequence ID" value="Aco002281.1.mrna1"/>
    <property type="gene ID" value="Aco002281.1.path1"/>
</dbReference>
<accession>A0A6P5EQE1</accession>
<protein>
    <submittedName>
        <fullName evidence="7 8">Uncharacterized protein LOC109708417</fullName>
    </submittedName>
</protein>
<dbReference type="InterPro" id="IPR037027">
    <property type="entry name" value="YqgF/RNaseH-like_dom_sf"/>
</dbReference>
<evidence type="ECO:0000256" key="2">
    <source>
        <dbReference type="ARBA" id="ARBA00022517"/>
    </source>
</evidence>
<keyword evidence="2" id="KW-0690">Ribosome biogenesis</keyword>
<evidence type="ECO:0000313" key="8">
    <source>
        <dbReference type="RefSeq" id="XP_020085735.1"/>
    </source>
</evidence>
<dbReference type="InterPro" id="IPR005227">
    <property type="entry name" value="YqgF"/>
</dbReference>
<feature type="domain" description="YqgF/RNase H-like" evidence="5">
    <location>
        <begin position="22"/>
        <end position="127"/>
    </location>
</feature>
<evidence type="ECO:0000313" key="10">
    <source>
        <dbReference type="RefSeq" id="XP_020085737.1"/>
    </source>
</evidence>
<dbReference type="AlphaFoldDB" id="A0A6P5EQE1"/>
<gene>
    <name evidence="7 8 9 10" type="primary">LOC109708417</name>
</gene>
<dbReference type="SUPFAM" id="SSF53098">
    <property type="entry name" value="Ribonuclease H-like"/>
    <property type="match status" value="1"/>
</dbReference>
<name>A0A6P5EQE1_ANACO</name>
<dbReference type="GO" id="GO:0016787">
    <property type="term" value="F:hydrolase activity"/>
    <property type="evidence" value="ECO:0007669"/>
    <property type="project" value="UniProtKB-KW"/>
</dbReference>
<evidence type="ECO:0000256" key="1">
    <source>
        <dbReference type="ARBA" id="ARBA00022490"/>
    </source>
</evidence>
<evidence type="ECO:0000313" key="7">
    <source>
        <dbReference type="RefSeq" id="XP_020085734.1"/>
    </source>
</evidence>
<evidence type="ECO:0000313" key="6">
    <source>
        <dbReference type="Proteomes" id="UP000515123"/>
    </source>
</evidence>
<proteinExistence type="inferred from homology"/>
<dbReference type="Pfam" id="PF03652">
    <property type="entry name" value="RuvX"/>
    <property type="match status" value="1"/>
</dbReference>
<keyword evidence="3" id="KW-0540">Nuclease</keyword>
<dbReference type="HAMAP" id="MF_00651">
    <property type="entry name" value="Nuclease_YqgF"/>
    <property type="match status" value="1"/>
</dbReference>
<evidence type="ECO:0000259" key="5">
    <source>
        <dbReference type="SMART" id="SM00732"/>
    </source>
</evidence>
<sequence length="173" mass="19204">MKLVKPKELFQKVYKSGSAEQGRLLGLDVGNKYVGLAISDACNKIASPVSVLVRKRTNIDYMAGDFKTLVSQFSLVGLVVGYPFSLQGQANFEAVQVKLFIEDLRKTGKLEGLSYTYWDENYTSKCVEALLAPLNFNPVLSKTMTDKFAAVGILQGYLDNMHRESRSGDMSEE</sequence>
<organism evidence="7">
    <name type="scientific">Ananas comosus</name>
    <name type="common">Pineapple</name>
    <name type="synonym">Ananas ananas</name>
    <dbReference type="NCBI Taxonomy" id="4615"/>
    <lineage>
        <taxon>Eukaryota</taxon>
        <taxon>Viridiplantae</taxon>
        <taxon>Streptophyta</taxon>
        <taxon>Embryophyta</taxon>
        <taxon>Tracheophyta</taxon>
        <taxon>Spermatophyta</taxon>
        <taxon>Magnoliopsida</taxon>
        <taxon>Liliopsida</taxon>
        <taxon>Poales</taxon>
        <taxon>Bromeliaceae</taxon>
        <taxon>Bromelioideae</taxon>
        <taxon>Ananas</taxon>
    </lineage>
</organism>
<dbReference type="RefSeq" id="XP_020085734.1">
    <property type="nucleotide sequence ID" value="XM_020230145.1"/>
</dbReference>
<dbReference type="Gene3D" id="3.30.420.140">
    <property type="entry name" value="YqgF/RNase H-like domain"/>
    <property type="match status" value="1"/>
</dbReference>
<dbReference type="OrthoDB" id="10261669at2759"/>
<keyword evidence="4" id="KW-0378">Hydrolase</keyword>